<dbReference type="PANTHER" id="PTHR25465:SF77">
    <property type="entry name" value="E3 UBIQUITIN_ISG15 LIGASE TRIM25"/>
    <property type="match status" value="1"/>
</dbReference>
<keyword evidence="11" id="KW-1185">Reference proteome</keyword>
<keyword evidence="1" id="KW-0399">Innate immunity</keyword>
<dbReference type="SUPFAM" id="SSF57850">
    <property type="entry name" value="RING/U-box"/>
    <property type="match status" value="1"/>
</dbReference>
<dbReference type="InterPro" id="IPR001870">
    <property type="entry name" value="B30.2/SPRY"/>
</dbReference>
<evidence type="ECO:0000256" key="3">
    <source>
        <dbReference type="ARBA" id="ARBA00022771"/>
    </source>
</evidence>
<gene>
    <name evidence="10" type="ORF">AKAME5_001292200</name>
</gene>
<reference evidence="10" key="1">
    <citation type="submission" date="2022-08" db="EMBL/GenBank/DDBJ databases">
        <title>Genome sequencing of akame (Lates japonicus).</title>
        <authorList>
            <person name="Hashiguchi Y."/>
            <person name="Takahashi H."/>
        </authorList>
    </citation>
    <scope>NUCLEOTIDE SEQUENCE</scope>
    <source>
        <strain evidence="10">Kochi</strain>
    </source>
</reference>
<name>A0AAD3MWM6_LATJO</name>
<dbReference type="PROSITE" id="PS00518">
    <property type="entry name" value="ZF_RING_1"/>
    <property type="match status" value="1"/>
</dbReference>
<dbReference type="Gene3D" id="4.10.830.40">
    <property type="match status" value="1"/>
</dbReference>
<proteinExistence type="predicted"/>
<dbReference type="SUPFAM" id="SSF57845">
    <property type="entry name" value="B-box zinc-binding domain"/>
    <property type="match status" value="1"/>
</dbReference>
<dbReference type="SMART" id="SM00184">
    <property type="entry name" value="RING"/>
    <property type="match status" value="1"/>
</dbReference>
<evidence type="ECO:0000259" key="8">
    <source>
        <dbReference type="PROSITE" id="PS50089"/>
    </source>
</evidence>
<dbReference type="SMART" id="SM00589">
    <property type="entry name" value="PRY"/>
    <property type="match status" value="1"/>
</dbReference>
<dbReference type="InterPro" id="IPR058030">
    <property type="entry name" value="TRIM8/14/16/25/29/45/65_CC"/>
</dbReference>
<dbReference type="InterPro" id="IPR043136">
    <property type="entry name" value="B30.2/SPRY_sf"/>
</dbReference>
<evidence type="ECO:0000256" key="1">
    <source>
        <dbReference type="ARBA" id="ARBA00022588"/>
    </source>
</evidence>
<dbReference type="InterPro" id="IPR006574">
    <property type="entry name" value="PRY"/>
</dbReference>
<dbReference type="GO" id="GO:0005737">
    <property type="term" value="C:cytoplasm"/>
    <property type="evidence" value="ECO:0007669"/>
    <property type="project" value="UniProtKB-ARBA"/>
</dbReference>
<dbReference type="CDD" id="cd19776">
    <property type="entry name" value="Bbox2_TRIM25_C-IV"/>
    <property type="match status" value="1"/>
</dbReference>
<keyword evidence="5" id="KW-0391">Immunity</keyword>
<keyword evidence="3 6" id="KW-0863">Zinc-finger</keyword>
<feature type="region of interest" description="Disordered" evidence="7">
    <location>
        <begin position="379"/>
        <end position="488"/>
    </location>
</feature>
<dbReference type="InterPro" id="IPR003879">
    <property type="entry name" value="Butyrophylin_SPRY"/>
</dbReference>
<evidence type="ECO:0000259" key="9">
    <source>
        <dbReference type="PROSITE" id="PS50188"/>
    </source>
</evidence>
<evidence type="ECO:0000313" key="11">
    <source>
        <dbReference type="Proteomes" id="UP001279410"/>
    </source>
</evidence>
<dbReference type="InterPro" id="IPR003877">
    <property type="entry name" value="SPRY_dom"/>
</dbReference>
<evidence type="ECO:0000256" key="2">
    <source>
        <dbReference type="ARBA" id="ARBA00022723"/>
    </source>
</evidence>
<dbReference type="Gene3D" id="3.30.40.10">
    <property type="entry name" value="Zinc/RING finger domain, C3HC4 (zinc finger)"/>
    <property type="match status" value="1"/>
</dbReference>
<dbReference type="Pfam" id="PF25600">
    <property type="entry name" value="TRIM_CC"/>
    <property type="match status" value="1"/>
</dbReference>
<dbReference type="InterPro" id="IPR013083">
    <property type="entry name" value="Znf_RING/FYVE/PHD"/>
</dbReference>
<dbReference type="Proteomes" id="UP001279410">
    <property type="component" value="Unassembled WGS sequence"/>
</dbReference>
<keyword evidence="4" id="KW-0862">Zinc</keyword>
<dbReference type="PROSITE" id="PS50188">
    <property type="entry name" value="B302_SPRY"/>
    <property type="match status" value="1"/>
</dbReference>
<sequence>MAAVDEGQFSIMSLEDELTCSICLSTFECPVTIPCGHNFCQDCLLATWKETYSCPQCRTHFPTKPELKKNTVLSTVVETFNLRSSKSEASPTGEEKKAKEKDVIRCDTCMEAEASQTCLTCMASFCEEHLRPHRENPRFRLHQLSEPVGDLSDRICSDHNKLMEFFCSEHGRSICSLCLQQVHKGCSFTTPEEQRNLKESDLRDKLSLLDGKILKNETVINQMKDVQNKLKDSATTRKKAVAAEYQQMRDMLIREERDALTAVDREMESGQTKLRTLMKKFAENIDHMSKAKEDIHSLLGQSQTLAFLQGSFNLPQAVNFDPYTPRITLDSKKVITTHAFAAALKEYLTEIFKQPVEARLQMIKPGEYTEINTDIVTSGEKAASASGFKPLSPGPQESEPQWPPGHLKLPRSHSPGPGAQPKAGPKKKNQKQTKKPPQSTENTVGNKNLVRSMENLLEFGGKDKPRGRPPAAEPSQTPETSDIPPNITSAEKRSELLKYGTVLTLDPKTAHKRITLSEDFTKASVSDEHANYPDCPERFAVCSQVLTSKGFSRGRHYWEVRLSSNNFIGIGLAYSSIDRKGPTSRLGRNAQSWCVEWFNVKLSAWHNSSETVLVNPNPKRIGVLLDCVEGMATFYNVADRAYPFHSFVFPFAEAVYPAFWIFSSGSSISLCKLQA</sequence>
<protein>
    <submittedName>
        <fullName evidence="10">E3 ubiquitin/ISG15 ligase TRIM25-like isoform X1</fullName>
    </submittedName>
</protein>
<comment type="caution">
    <text evidence="10">The sequence shown here is derived from an EMBL/GenBank/DDBJ whole genome shotgun (WGS) entry which is preliminary data.</text>
</comment>
<feature type="domain" description="B30.2/SPRY" evidence="9">
    <location>
        <begin position="483"/>
        <end position="675"/>
    </location>
</feature>
<dbReference type="InterPro" id="IPR000315">
    <property type="entry name" value="Znf_B-box"/>
</dbReference>
<dbReference type="PROSITE" id="PS50089">
    <property type="entry name" value="ZF_RING_2"/>
    <property type="match status" value="1"/>
</dbReference>
<dbReference type="Pfam" id="PF00622">
    <property type="entry name" value="SPRY"/>
    <property type="match status" value="1"/>
</dbReference>
<dbReference type="InterPro" id="IPR017907">
    <property type="entry name" value="Znf_RING_CS"/>
</dbReference>
<dbReference type="PANTHER" id="PTHR25465">
    <property type="entry name" value="B-BOX DOMAIN CONTAINING"/>
    <property type="match status" value="1"/>
</dbReference>
<feature type="domain" description="RING-type" evidence="8">
    <location>
        <begin position="20"/>
        <end position="58"/>
    </location>
</feature>
<dbReference type="Pfam" id="PF13765">
    <property type="entry name" value="PRY"/>
    <property type="match status" value="1"/>
</dbReference>
<dbReference type="Gene3D" id="2.60.120.920">
    <property type="match status" value="1"/>
</dbReference>
<evidence type="ECO:0000256" key="6">
    <source>
        <dbReference type="PROSITE-ProRule" id="PRU00175"/>
    </source>
</evidence>
<dbReference type="GO" id="GO:0008270">
    <property type="term" value="F:zinc ion binding"/>
    <property type="evidence" value="ECO:0007669"/>
    <property type="project" value="UniProtKB-KW"/>
</dbReference>
<feature type="compositionally biased region" description="Basic residues" evidence="7">
    <location>
        <begin position="424"/>
        <end position="434"/>
    </location>
</feature>
<dbReference type="EMBL" id="BRZM01000043">
    <property type="protein sequence ID" value="GLD61074.1"/>
    <property type="molecule type" value="Genomic_DNA"/>
</dbReference>
<dbReference type="Pfam" id="PF13923">
    <property type="entry name" value="zf-C3HC4_2"/>
    <property type="match status" value="1"/>
</dbReference>
<dbReference type="InterPro" id="IPR001841">
    <property type="entry name" value="Znf_RING"/>
</dbReference>
<dbReference type="Gene3D" id="3.30.160.60">
    <property type="entry name" value="Classic Zinc Finger"/>
    <property type="match status" value="1"/>
</dbReference>
<dbReference type="SMART" id="SM00336">
    <property type="entry name" value="BBOX"/>
    <property type="match status" value="2"/>
</dbReference>
<dbReference type="SUPFAM" id="SSF49899">
    <property type="entry name" value="Concanavalin A-like lectins/glucanases"/>
    <property type="match status" value="1"/>
</dbReference>
<organism evidence="10 11">
    <name type="scientific">Lates japonicus</name>
    <name type="common">Japanese lates</name>
    <dbReference type="NCBI Taxonomy" id="270547"/>
    <lineage>
        <taxon>Eukaryota</taxon>
        <taxon>Metazoa</taxon>
        <taxon>Chordata</taxon>
        <taxon>Craniata</taxon>
        <taxon>Vertebrata</taxon>
        <taxon>Euteleostomi</taxon>
        <taxon>Actinopterygii</taxon>
        <taxon>Neopterygii</taxon>
        <taxon>Teleostei</taxon>
        <taxon>Neoteleostei</taxon>
        <taxon>Acanthomorphata</taxon>
        <taxon>Carangaria</taxon>
        <taxon>Carangaria incertae sedis</taxon>
        <taxon>Centropomidae</taxon>
        <taxon>Lates</taxon>
    </lineage>
</organism>
<dbReference type="GO" id="GO:0045087">
    <property type="term" value="P:innate immune response"/>
    <property type="evidence" value="ECO:0007669"/>
    <property type="project" value="UniProtKB-KW"/>
</dbReference>
<dbReference type="CDD" id="cd16597">
    <property type="entry name" value="RING-HC_TRIM25_C-IV"/>
    <property type="match status" value="1"/>
</dbReference>
<evidence type="ECO:0000256" key="4">
    <source>
        <dbReference type="ARBA" id="ARBA00022833"/>
    </source>
</evidence>
<dbReference type="PRINTS" id="PR01407">
    <property type="entry name" value="BUTYPHLNCDUF"/>
</dbReference>
<dbReference type="SMART" id="SM00449">
    <property type="entry name" value="SPRY"/>
    <property type="match status" value="1"/>
</dbReference>
<dbReference type="Pfam" id="PF00643">
    <property type="entry name" value="zf-B_box"/>
    <property type="match status" value="1"/>
</dbReference>
<evidence type="ECO:0000313" key="10">
    <source>
        <dbReference type="EMBL" id="GLD61074.1"/>
    </source>
</evidence>
<dbReference type="InterPro" id="IPR013320">
    <property type="entry name" value="ConA-like_dom_sf"/>
</dbReference>
<keyword evidence="2" id="KW-0479">Metal-binding</keyword>
<accession>A0AAD3MWM6</accession>
<dbReference type="AlphaFoldDB" id="A0AAD3MWM6"/>
<dbReference type="InterPro" id="IPR051051">
    <property type="entry name" value="E3_ubiq-ligase_TRIM/RNF"/>
</dbReference>
<evidence type="ECO:0000256" key="5">
    <source>
        <dbReference type="ARBA" id="ARBA00022859"/>
    </source>
</evidence>
<evidence type="ECO:0000256" key="7">
    <source>
        <dbReference type="SAM" id="MobiDB-lite"/>
    </source>
</evidence>
<dbReference type="GO" id="GO:0016874">
    <property type="term" value="F:ligase activity"/>
    <property type="evidence" value="ECO:0007669"/>
    <property type="project" value="UniProtKB-KW"/>
</dbReference>
<keyword evidence="10" id="KW-0436">Ligase</keyword>